<dbReference type="DNASU" id="823426"/>
<dbReference type="OMA" id="PIHEARM"/>
<keyword evidence="9" id="KW-1267">Proteomics identification</keyword>
<evidence type="ECO:0007829" key="9">
    <source>
        <dbReference type="PeptideAtlas" id="F4IZ48"/>
    </source>
</evidence>
<dbReference type="ExpressionAtlas" id="F4IZ48">
    <property type="expression patterns" value="baseline and differential"/>
</dbReference>
<dbReference type="SMART" id="SM00979">
    <property type="entry name" value="TIFY"/>
    <property type="match status" value="1"/>
</dbReference>
<dbReference type="PANTHER" id="PTHR33077">
    <property type="entry name" value="PROTEIN TIFY 4A-RELATED-RELATED"/>
    <property type="match status" value="1"/>
</dbReference>
<dbReference type="AlphaFoldDB" id="F4IZ48"/>
<reference evidence="6 7" key="1">
    <citation type="journal article" date="2000" name="Nature">
        <title>Sequence and analysis of chromosome 3 of the plant Arabidopsis thaliana.</title>
        <authorList>
            <consortium name="European Union Chromosome 3 Arabidopsis Sequencing Consortium"/>
            <consortium name="Institute for Genomic Research"/>
            <consortium name="Kazusa DNA Research Institute"/>
            <person name="Salanoubat M."/>
            <person name="Lemcke K."/>
            <person name="Rieger M."/>
            <person name="Ansorge W."/>
            <person name="Unseld M."/>
            <person name="Fartmann B."/>
            <person name="Valle G."/>
            <person name="Blocker H."/>
            <person name="Perez-Alonso M."/>
            <person name="Obermaier B."/>
            <person name="Delseny M."/>
            <person name="Boutry M."/>
            <person name="Grivell L.A."/>
            <person name="Mache R."/>
            <person name="Puigdomenech P."/>
            <person name="De Simone V."/>
            <person name="Choisne N."/>
            <person name="Artiguenave F."/>
            <person name="Robert C."/>
            <person name="Brottier P."/>
            <person name="Wincker P."/>
            <person name="Cattolico L."/>
            <person name="Weissenbach J."/>
            <person name="Saurin W."/>
            <person name="Quetier F."/>
            <person name="Schafer M."/>
            <person name="Muller-Auer S."/>
            <person name="Gabel C."/>
            <person name="Fuchs M."/>
            <person name="Benes V."/>
            <person name="Wurmbach E."/>
            <person name="Drzonek H."/>
            <person name="Erfle H."/>
            <person name="Jordan N."/>
            <person name="Bangert S."/>
            <person name="Wiedelmann R."/>
            <person name="Kranz H."/>
            <person name="Voss H."/>
            <person name="Holland R."/>
            <person name="Brandt P."/>
            <person name="Nyakatura G."/>
            <person name="Vezzi A."/>
            <person name="D'Angelo M."/>
            <person name="Pallavicini A."/>
            <person name="Toppo S."/>
            <person name="Simionati B."/>
            <person name="Conrad A."/>
            <person name="Hornischer K."/>
            <person name="Kauer G."/>
            <person name="Lohnert T.H."/>
            <person name="Nordsiek G."/>
            <person name="Reichelt J."/>
            <person name="Scharfe M."/>
            <person name="Schon O."/>
            <person name="Bargues M."/>
            <person name="Terol J."/>
            <person name="Climent J."/>
            <person name="Navarro P."/>
            <person name="Collado C."/>
            <person name="Perez-Perez A."/>
            <person name="Ottenwalder B."/>
            <person name="Duchemin D."/>
            <person name="Cooke R."/>
            <person name="Laudie M."/>
            <person name="Berger-Llauro C."/>
            <person name="Purnelle B."/>
            <person name="Masuy D."/>
            <person name="de Haan M."/>
            <person name="Maarse A.C."/>
            <person name="Alcaraz J.P."/>
            <person name="Cottet A."/>
            <person name="Casacuberta E."/>
            <person name="Monfort A."/>
            <person name="Argiriou A."/>
            <person name="flores M."/>
            <person name="Liguori R."/>
            <person name="Vitale D."/>
            <person name="Mannhaupt G."/>
            <person name="Haase D."/>
            <person name="Schoof H."/>
            <person name="Rudd S."/>
            <person name="Zaccaria P."/>
            <person name="Mewes H.W."/>
            <person name="Mayer K.F."/>
            <person name="Kaul S."/>
            <person name="Town C.D."/>
            <person name="Koo H.L."/>
            <person name="Tallon L.J."/>
            <person name="Jenkins J."/>
            <person name="Rooney T."/>
            <person name="Rizzo M."/>
            <person name="Walts A."/>
            <person name="Utterback T."/>
            <person name="Fujii C.Y."/>
            <person name="Shea T.P."/>
            <person name="Creasy T.H."/>
            <person name="Haas B."/>
            <person name="Maiti R."/>
            <person name="Wu D."/>
            <person name="Peterson J."/>
            <person name="Van Aken S."/>
            <person name="Pai G."/>
            <person name="Militscher J."/>
            <person name="Sellers P."/>
            <person name="Gill J.E."/>
            <person name="Feldblyum T.V."/>
            <person name="Preuss D."/>
            <person name="Lin X."/>
            <person name="Nierman W.C."/>
            <person name="Salzberg S.L."/>
            <person name="White O."/>
            <person name="Venter J.C."/>
            <person name="Fraser C.M."/>
            <person name="Kaneko T."/>
            <person name="Nakamura Y."/>
            <person name="Sato S."/>
            <person name="Kato T."/>
            <person name="Asamizu E."/>
            <person name="Sasamoto S."/>
            <person name="Kimura T."/>
            <person name="Idesawa K."/>
            <person name="Kawashima K."/>
            <person name="Kishida Y."/>
            <person name="Kiyokawa C."/>
            <person name="Kohara M."/>
            <person name="Matsumoto M."/>
            <person name="Matsuno A."/>
            <person name="Muraki A."/>
            <person name="Nakayama S."/>
            <person name="Nakazaki N."/>
            <person name="Shinpo S."/>
            <person name="Takeuchi C."/>
            <person name="Wada T."/>
            <person name="Watanabe A."/>
            <person name="Yamada M."/>
            <person name="Yasuda M."/>
            <person name="Tabata S."/>
        </authorList>
    </citation>
    <scope>NUCLEOTIDE SEQUENCE [LARGE SCALE GENOMIC DNA]</scope>
    <source>
        <strain evidence="7">cv. Columbia</strain>
    </source>
</reference>
<dbReference type="SMR" id="F4IZ48"/>
<comment type="similarity">
    <text evidence="1 2">Belongs to the TIFY/JAZ family.</text>
</comment>
<comment type="function">
    <text evidence="2">Repressor of jasmonate responses.</text>
</comment>
<evidence type="ECO:0000313" key="8">
    <source>
        <dbReference type="TAIR" id="AT3G43440"/>
    </source>
</evidence>
<dbReference type="Pfam" id="PF06200">
    <property type="entry name" value="tify"/>
    <property type="match status" value="1"/>
</dbReference>
<dbReference type="GeneID" id="823426"/>
<dbReference type="Proteomes" id="UP000006548">
    <property type="component" value="Chromosome 3"/>
</dbReference>
<dbReference type="EMBL" id="CP002686">
    <property type="protein sequence ID" value="AEE77796.1"/>
    <property type="molecule type" value="Genomic_DNA"/>
</dbReference>
<evidence type="ECO:0000259" key="4">
    <source>
        <dbReference type="PROSITE" id="PS51320"/>
    </source>
</evidence>
<evidence type="ECO:0000313" key="5">
    <source>
        <dbReference type="Araport" id="AT3G43440"/>
    </source>
</evidence>
<proteinExistence type="evidence at protein level"/>
<evidence type="ECO:0000256" key="1">
    <source>
        <dbReference type="ARBA" id="ARBA00008614"/>
    </source>
</evidence>
<dbReference type="GO" id="GO:2000022">
    <property type="term" value="P:regulation of jasmonic acid mediated signaling pathway"/>
    <property type="evidence" value="ECO:0007669"/>
    <property type="project" value="UniProtKB-UniRule"/>
</dbReference>
<dbReference type="RefSeq" id="NP_001190007.1">
    <property type="nucleotide sequence ID" value="NM_001203078.1"/>
</dbReference>
<comment type="domain">
    <text evidence="2">The jas domain is required for interaction with COI1.</text>
</comment>
<dbReference type="PANTHER" id="PTHR33077:SF61">
    <property type="entry name" value="PROTEIN TIFY 3A-RELATED"/>
    <property type="match status" value="1"/>
</dbReference>
<dbReference type="PROSITE" id="PS51320">
    <property type="entry name" value="TIFY"/>
    <property type="match status" value="1"/>
</dbReference>
<dbReference type="GO" id="GO:0009611">
    <property type="term" value="P:response to wounding"/>
    <property type="evidence" value="ECO:0007669"/>
    <property type="project" value="UniProtKB-UniRule"/>
</dbReference>
<feature type="region of interest" description="Disordered" evidence="3">
    <location>
        <begin position="133"/>
        <end position="152"/>
    </location>
</feature>
<reference evidence="7" key="2">
    <citation type="journal article" date="2017" name="Plant J.">
        <title>Araport11: a complete reannotation of the Arabidopsis thaliana reference genome.</title>
        <authorList>
            <person name="Cheng C.Y."/>
            <person name="Krishnakumar V."/>
            <person name="Chan A.P."/>
            <person name="Thibaud-Nissen F."/>
            <person name="Schobel S."/>
            <person name="Town C.D."/>
        </authorList>
    </citation>
    <scope>GENOME REANNOTATION</scope>
    <source>
        <strain evidence="7">cv. Columbia</strain>
    </source>
</reference>
<gene>
    <name evidence="6 8" type="primary">JAZ11</name>
    <name evidence="6" type="synonym">TIFY3A</name>
    <name evidence="5 6" type="ordered locus">At3g43440</name>
</gene>
<dbReference type="InterPro" id="IPR018467">
    <property type="entry name" value="CCT_CS"/>
</dbReference>
<feature type="domain" description="Tify" evidence="4">
    <location>
        <begin position="39"/>
        <end position="74"/>
    </location>
</feature>
<dbReference type="InterPro" id="IPR040390">
    <property type="entry name" value="TIFY/JAZ"/>
</dbReference>
<dbReference type="Pfam" id="PF09425">
    <property type="entry name" value="Jas_motif"/>
    <property type="match status" value="1"/>
</dbReference>
<dbReference type="InterPro" id="IPR010399">
    <property type="entry name" value="Tify_dom"/>
</dbReference>
<dbReference type="GO" id="GO:0031347">
    <property type="term" value="P:regulation of defense response"/>
    <property type="evidence" value="ECO:0007669"/>
    <property type="project" value="UniProtKB-UniRule"/>
</dbReference>
<comment type="subcellular location">
    <subcellularLocation>
        <location evidence="2">Nucleus</location>
    </subcellularLocation>
</comment>
<organism evidence="6 7">
    <name type="scientific">Arabidopsis thaliana</name>
    <name type="common">Mouse-ear cress</name>
    <dbReference type="NCBI Taxonomy" id="3702"/>
    <lineage>
        <taxon>Eukaryota</taxon>
        <taxon>Viridiplantae</taxon>
        <taxon>Streptophyta</taxon>
        <taxon>Embryophyta</taxon>
        <taxon>Tracheophyta</taxon>
        <taxon>Spermatophyta</taxon>
        <taxon>Magnoliopsida</taxon>
        <taxon>eudicotyledons</taxon>
        <taxon>Gunneridae</taxon>
        <taxon>Pentapetalae</taxon>
        <taxon>rosids</taxon>
        <taxon>malvids</taxon>
        <taxon>Brassicales</taxon>
        <taxon>Brassicaceae</taxon>
        <taxon>Camelineae</taxon>
        <taxon>Arabidopsis</taxon>
    </lineage>
</organism>
<dbReference type="TAIR" id="AT3G43440">
    <property type="gene designation" value="JAZ11"/>
</dbReference>
<evidence type="ECO:0000313" key="6">
    <source>
        <dbReference type="EMBL" id="AEE77796.1"/>
    </source>
</evidence>
<evidence type="ECO:0000256" key="3">
    <source>
        <dbReference type="SAM" id="MobiDB-lite"/>
    </source>
</evidence>
<evidence type="ECO:0000313" key="7">
    <source>
        <dbReference type="Proteomes" id="UP000006548"/>
    </source>
</evidence>
<keyword evidence="7" id="KW-1185">Reference proteome</keyword>
<dbReference type="GO" id="GO:0005634">
    <property type="term" value="C:nucleus"/>
    <property type="evidence" value="ECO:0007669"/>
    <property type="project" value="UniProtKB-SubCell"/>
</dbReference>
<sequence>MAEVNGDFPVPSFADGTGSVSAGLDLLVERSIHEARSTEPDASTQLTIIFGGSCRVFNGVPAQKVQEILHIAAAAKATETINLTSINPALKRAISFSNASTVACVSTADVPIARRRSLQRFFEKRRHRFVHTKPYSATTSEADKNETSPIVT</sequence>
<dbReference type="Araport" id="AT3G43440"/>
<accession>F4IZ48</accession>
<keyword evidence="2" id="KW-0539">Nucleus</keyword>
<name>F4IZ48_ARATH</name>
<keyword evidence="2" id="KW-1184">Jasmonic acid signaling pathway</keyword>
<evidence type="ECO:0000256" key="2">
    <source>
        <dbReference type="RuleBase" id="RU369065"/>
    </source>
</evidence>
<protein>
    <recommendedName>
        <fullName evidence="2">Protein TIFY</fullName>
    </recommendedName>
    <alternativeName>
        <fullName evidence="2">Jasmonate ZIM domain-containing protein</fullName>
    </alternativeName>
</protein>